<dbReference type="RefSeq" id="WP_091518898.1">
    <property type="nucleotide sequence ID" value="NZ_FOVI01000003.1"/>
</dbReference>
<evidence type="ECO:0000256" key="1">
    <source>
        <dbReference type="SAM" id="MobiDB-lite"/>
    </source>
</evidence>
<sequence>MNNFKSLCFIALFGFLGFNSFAQESKPANNQEAVQTTFSVEINADTTLDDLKKIEQMLKDDYNVTVNFENVKIVDEKIVSIRMQLVNGNQSFMKSIDNVNRPIDPFSINLTGDNGKHYVSVKGNSERSPLNFFGSDAFTAFDSLSENTQSLQSDFLNLNNEMKKMYEEMMASQQRFHELFKNFREEADKTSEQLKSDSEPKNENQSK</sequence>
<dbReference type="OrthoDB" id="9864435at2"/>
<evidence type="ECO:0000313" key="4">
    <source>
        <dbReference type="Proteomes" id="UP000199036"/>
    </source>
</evidence>
<dbReference type="Proteomes" id="UP000199036">
    <property type="component" value="Unassembled WGS sequence"/>
</dbReference>
<evidence type="ECO:0000256" key="2">
    <source>
        <dbReference type="SAM" id="SignalP"/>
    </source>
</evidence>
<feature type="chain" id="PRO_5011630399" description="DUF4468 domain-containing protein" evidence="2">
    <location>
        <begin position="23"/>
        <end position="207"/>
    </location>
</feature>
<reference evidence="4" key="1">
    <citation type="submission" date="2016-10" db="EMBL/GenBank/DDBJ databases">
        <authorList>
            <person name="Varghese N."/>
            <person name="Submissions S."/>
        </authorList>
    </citation>
    <scope>NUCLEOTIDE SEQUENCE [LARGE SCALE GENOMIC DNA]</scope>
    <source>
        <strain evidence="4">DS-12</strain>
    </source>
</reference>
<evidence type="ECO:0000313" key="3">
    <source>
        <dbReference type="EMBL" id="SFN26179.1"/>
    </source>
</evidence>
<gene>
    <name evidence="3" type="ORF">SAMN05421741_10324</name>
</gene>
<keyword evidence="4" id="KW-1185">Reference proteome</keyword>
<feature type="signal peptide" evidence="2">
    <location>
        <begin position="1"/>
        <end position="22"/>
    </location>
</feature>
<accession>A0A1I4XLJ6</accession>
<dbReference type="AlphaFoldDB" id="A0A1I4XLJ6"/>
<name>A0A1I4XLJ6_9FLAO</name>
<proteinExistence type="predicted"/>
<dbReference type="STRING" id="913024.SAMN05421741_10324"/>
<dbReference type="EMBL" id="FOVI01000003">
    <property type="protein sequence ID" value="SFN26179.1"/>
    <property type="molecule type" value="Genomic_DNA"/>
</dbReference>
<evidence type="ECO:0008006" key="5">
    <source>
        <dbReference type="Google" id="ProtNLM"/>
    </source>
</evidence>
<protein>
    <recommendedName>
        <fullName evidence="5">DUF4468 domain-containing protein</fullName>
    </recommendedName>
</protein>
<organism evidence="3 4">
    <name type="scientific">Paenimyroides ummariense</name>
    <dbReference type="NCBI Taxonomy" id="913024"/>
    <lineage>
        <taxon>Bacteria</taxon>
        <taxon>Pseudomonadati</taxon>
        <taxon>Bacteroidota</taxon>
        <taxon>Flavobacteriia</taxon>
        <taxon>Flavobacteriales</taxon>
        <taxon>Flavobacteriaceae</taxon>
        <taxon>Paenimyroides</taxon>
    </lineage>
</organism>
<keyword evidence="2" id="KW-0732">Signal</keyword>
<feature type="region of interest" description="Disordered" evidence="1">
    <location>
        <begin position="187"/>
        <end position="207"/>
    </location>
</feature>